<dbReference type="SUPFAM" id="SSF53383">
    <property type="entry name" value="PLP-dependent transferases"/>
    <property type="match status" value="1"/>
</dbReference>
<dbReference type="GO" id="GO:0004400">
    <property type="term" value="F:histidinol-phosphate transaminase activity"/>
    <property type="evidence" value="ECO:0007669"/>
    <property type="project" value="UniProtKB-EC"/>
</dbReference>
<evidence type="ECO:0000256" key="10">
    <source>
        <dbReference type="ARBA" id="ARBA00047481"/>
    </source>
</evidence>
<reference evidence="12" key="1">
    <citation type="submission" date="2019-08" db="EMBL/GenBank/DDBJ databases">
        <authorList>
            <person name="Kucharzyk K."/>
            <person name="Murdoch R.W."/>
            <person name="Higgins S."/>
            <person name="Loffler F."/>
        </authorList>
    </citation>
    <scope>NUCLEOTIDE SEQUENCE</scope>
</reference>
<proteinExistence type="inferred from homology"/>
<dbReference type="PANTHER" id="PTHR43643:SF6">
    <property type="entry name" value="HISTIDINOL-PHOSPHATE AMINOTRANSFERASE"/>
    <property type="match status" value="1"/>
</dbReference>
<keyword evidence="8" id="KW-0663">Pyridoxal phosphate</keyword>
<dbReference type="Gene3D" id="3.90.1150.10">
    <property type="entry name" value="Aspartate Aminotransferase, domain 1"/>
    <property type="match status" value="1"/>
</dbReference>
<organism evidence="12">
    <name type="scientific">bioreactor metagenome</name>
    <dbReference type="NCBI Taxonomy" id="1076179"/>
    <lineage>
        <taxon>unclassified sequences</taxon>
        <taxon>metagenomes</taxon>
        <taxon>ecological metagenomes</taxon>
    </lineage>
</organism>
<protein>
    <recommendedName>
        <fullName evidence="4">histidinol-phosphate transaminase</fullName>
        <ecNumber evidence="4">2.6.1.9</ecNumber>
    </recommendedName>
</protein>
<evidence type="ECO:0000256" key="2">
    <source>
        <dbReference type="ARBA" id="ARBA00005011"/>
    </source>
</evidence>
<dbReference type="InterPro" id="IPR005861">
    <property type="entry name" value="HisP_aminotrans"/>
</dbReference>
<dbReference type="InterPro" id="IPR015422">
    <property type="entry name" value="PyrdxlP-dep_Trfase_small"/>
</dbReference>
<dbReference type="InterPro" id="IPR004839">
    <property type="entry name" value="Aminotransferase_I/II_large"/>
</dbReference>
<evidence type="ECO:0000256" key="1">
    <source>
        <dbReference type="ARBA" id="ARBA00001933"/>
    </source>
</evidence>
<dbReference type="CDD" id="cd00609">
    <property type="entry name" value="AAT_like"/>
    <property type="match status" value="1"/>
</dbReference>
<name>A0A644ZR23_9ZZZZ</name>
<dbReference type="InterPro" id="IPR015421">
    <property type="entry name" value="PyrdxlP-dep_Trfase_major"/>
</dbReference>
<dbReference type="Gene3D" id="3.40.640.10">
    <property type="entry name" value="Type I PLP-dependent aspartate aminotransferase-like (Major domain)"/>
    <property type="match status" value="1"/>
</dbReference>
<evidence type="ECO:0000256" key="8">
    <source>
        <dbReference type="ARBA" id="ARBA00022898"/>
    </source>
</evidence>
<gene>
    <name evidence="12" type="primary">hisC_45</name>
    <name evidence="12" type="ORF">SDC9_89880</name>
</gene>
<evidence type="ECO:0000256" key="6">
    <source>
        <dbReference type="ARBA" id="ARBA00022605"/>
    </source>
</evidence>
<evidence type="ECO:0000256" key="3">
    <source>
        <dbReference type="ARBA" id="ARBA00007970"/>
    </source>
</evidence>
<evidence type="ECO:0000256" key="7">
    <source>
        <dbReference type="ARBA" id="ARBA00022679"/>
    </source>
</evidence>
<evidence type="ECO:0000259" key="11">
    <source>
        <dbReference type="Pfam" id="PF00155"/>
    </source>
</evidence>
<dbReference type="Pfam" id="PF00155">
    <property type="entry name" value="Aminotran_1_2"/>
    <property type="match status" value="1"/>
</dbReference>
<dbReference type="InterPro" id="IPR001917">
    <property type="entry name" value="Aminotrans_II_pyridoxalP_BS"/>
</dbReference>
<keyword evidence="5 12" id="KW-0032">Aminotransferase</keyword>
<dbReference type="GO" id="GO:0030170">
    <property type="term" value="F:pyridoxal phosphate binding"/>
    <property type="evidence" value="ECO:0007669"/>
    <property type="project" value="InterPro"/>
</dbReference>
<keyword evidence="7 12" id="KW-0808">Transferase</keyword>
<sequence length="332" mass="35910">MMYKADANESPYRLSETRMTELFARIAETGLNCYPQNHDAVKSGLARYTGLAQESFICGNGSDELIALTVLALARGGKVAVPAPTFGMYAICAENFGGKAVAFPCDANLDLDLKAFADFANAQGADITVLCSPNNPTGQAFPREAVERFIGEVKGVVVLDEAYSEFSNTSCIELIQKYSNLVVLRTLSKAFGMAGVRFGYLTAGEALLARVEAVRPIYNLGVMPLLAAEVALSDVSYMKETVNKIIAERERMEARLEKFANIKAKKSATNFILLRGLADEKELADLFAKAGVAVRTYREPELAGCVRVTVGEPAQNNIVLRVLEAYDAKCSG</sequence>
<comment type="pathway">
    <text evidence="2">Amino-acid biosynthesis; L-histidine biosynthesis; L-histidine from 5-phospho-alpha-D-ribose 1-diphosphate: step 7/9.</text>
</comment>
<comment type="cofactor">
    <cofactor evidence="1">
        <name>pyridoxal 5'-phosphate</name>
        <dbReference type="ChEBI" id="CHEBI:597326"/>
    </cofactor>
</comment>
<evidence type="ECO:0000256" key="5">
    <source>
        <dbReference type="ARBA" id="ARBA00022576"/>
    </source>
</evidence>
<accession>A0A644ZR23</accession>
<dbReference type="EMBL" id="VSSQ01010016">
    <property type="protein sequence ID" value="MPM43207.1"/>
    <property type="molecule type" value="Genomic_DNA"/>
</dbReference>
<dbReference type="NCBIfam" id="TIGR01141">
    <property type="entry name" value="hisC"/>
    <property type="match status" value="1"/>
</dbReference>
<comment type="similarity">
    <text evidence="3">Belongs to the class-II pyridoxal-phosphate-dependent aminotransferase family. Histidinol-phosphate aminotransferase subfamily.</text>
</comment>
<evidence type="ECO:0000313" key="12">
    <source>
        <dbReference type="EMBL" id="MPM43207.1"/>
    </source>
</evidence>
<comment type="catalytic activity">
    <reaction evidence="10">
        <text>L-histidinol phosphate + 2-oxoglutarate = 3-(imidazol-4-yl)-2-oxopropyl phosphate + L-glutamate</text>
        <dbReference type="Rhea" id="RHEA:23744"/>
        <dbReference type="ChEBI" id="CHEBI:16810"/>
        <dbReference type="ChEBI" id="CHEBI:29985"/>
        <dbReference type="ChEBI" id="CHEBI:57766"/>
        <dbReference type="ChEBI" id="CHEBI:57980"/>
        <dbReference type="EC" id="2.6.1.9"/>
    </reaction>
</comment>
<dbReference type="GO" id="GO:0000105">
    <property type="term" value="P:L-histidine biosynthetic process"/>
    <property type="evidence" value="ECO:0007669"/>
    <property type="project" value="UniProtKB-KW"/>
</dbReference>
<dbReference type="EC" id="2.6.1.9" evidence="4"/>
<dbReference type="InterPro" id="IPR015424">
    <property type="entry name" value="PyrdxlP-dep_Trfase"/>
</dbReference>
<evidence type="ECO:0000256" key="4">
    <source>
        <dbReference type="ARBA" id="ARBA00012748"/>
    </source>
</evidence>
<comment type="caution">
    <text evidence="12">The sequence shown here is derived from an EMBL/GenBank/DDBJ whole genome shotgun (WGS) entry which is preliminary data.</text>
</comment>
<dbReference type="AlphaFoldDB" id="A0A644ZR23"/>
<evidence type="ECO:0000256" key="9">
    <source>
        <dbReference type="ARBA" id="ARBA00023102"/>
    </source>
</evidence>
<keyword evidence="9" id="KW-0368">Histidine biosynthesis</keyword>
<feature type="domain" description="Aminotransferase class I/classII large" evidence="11">
    <location>
        <begin position="29"/>
        <end position="322"/>
    </location>
</feature>
<dbReference type="PANTHER" id="PTHR43643">
    <property type="entry name" value="HISTIDINOL-PHOSPHATE AMINOTRANSFERASE 2"/>
    <property type="match status" value="1"/>
</dbReference>
<dbReference type="PROSITE" id="PS00599">
    <property type="entry name" value="AA_TRANSFER_CLASS_2"/>
    <property type="match status" value="1"/>
</dbReference>
<keyword evidence="6" id="KW-0028">Amino-acid biosynthesis</keyword>
<dbReference type="InterPro" id="IPR050106">
    <property type="entry name" value="HistidinolP_aminotransfase"/>
</dbReference>